<gene>
    <name evidence="8" type="ORF">M422DRAFT_86814</name>
</gene>
<feature type="transmembrane region" description="Helical" evidence="7">
    <location>
        <begin position="118"/>
        <end position="145"/>
    </location>
</feature>
<evidence type="ECO:0008006" key="10">
    <source>
        <dbReference type="Google" id="ProtNLM"/>
    </source>
</evidence>
<sequence>KDKVISAKQKVTTADGWLGSYDYAWLCIPTLPFTKSYHKRAPPFYGLNENLPILLAVVTGLQHALAMLAGLITPPIIFASSLNLDAPTSAYLISASLIGCGILSLLQMSRIKLFGGYYIGTGLISVVGTSFSTLSTATSIFNALYKNGTCPSTTMADGTVVRGSCPEAYGMLLGTSIICSFLEMGLAFVSPKTLKRLFPPVITGTVVLLIGASLVGSSGAPNWGGGSNGCQARPTDGIFALCPTIFAPKPLLWGSPAFIGIGFLSFISIVLTEMFGSPFLKNISIIVGLAVGCIVAGATGYIDGSSIKTAPAI</sequence>
<feature type="transmembrane region" description="Helical" evidence="7">
    <location>
        <begin position="53"/>
        <end position="77"/>
    </location>
</feature>
<evidence type="ECO:0000256" key="7">
    <source>
        <dbReference type="SAM" id="Phobius"/>
    </source>
</evidence>
<evidence type="ECO:0000313" key="9">
    <source>
        <dbReference type="Proteomes" id="UP000054279"/>
    </source>
</evidence>
<dbReference type="EMBL" id="KN837143">
    <property type="protein sequence ID" value="KIJ40507.1"/>
    <property type="molecule type" value="Genomic_DNA"/>
</dbReference>
<dbReference type="InterPro" id="IPR006043">
    <property type="entry name" value="NCS2"/>
</dbReference>
<dbReference type="PANTHER" id="PTHR42810:SF2">
    <property type="entry name" value="PURINE PERMEASE C1399.01C-RELATED"/>
    <property type="match status" value="1"/>
</dbReference>
<dbReference type="HOGENOM" id="CLU_017959_7_1_1"/>
<protein>
    <recommendedName>
        <fullName evidence="10">Purine permease</fullName>
    </recommendedName>
</protein>
<dbReference type="GO" id="GO:0005886">
    <property type="term" value="C:plasma membrane"/>
    <property type="evidence" value="ECO:0007669"/>
    <property type="project" value="TreeGrafter"/>
</dbReference>
<evidence type="ECO:0000256" key="5">
    <source>
        <dbReference type="ARBA" id="ARBA00022989"/>
    </source>
</evidence>
<comment type="similarity">
    <text evidence="2">Belongs to the nucleobase:cation symporter-2 (NCS2) (TC 2.A.40) family.</text>
</comment>
<evidence type="ECO:0000256" key="1">
    <source>
        <dbReference type="ARBA" id="ARBA00004141"/>
    </source>
</evidence>
<keyword evidence="3" id="KW-0813">Transport</keyword>
<organism evidence="8 9">
    <name type="scientific">Sphaerobolus stellatus (strain SS14)</name>
    <dbReference type="NCBI Taxonomy" id="990650"/>
    <lineage>
        <taxon>Eukaryota</taxon>
        <taxon>Fungi</taxon>
        <taxon>Dikarya</taxon>
        <taxon>Basidiomycota</taxon>
        <taxon>Agaricomycotina</taxon>
        <taxon>Agaricomycetes</taxon>
        <taxon>Phallomycetidae</taxon>
        <taxon>Geastrales</taxon>
        <taxon>Sphaerobolaceae</taxon>
        <taxon>Sphaerobolus</taxon>
    </lineage>
</organism>
<dbReference type="PANTHER" id="PTHR42810">
    <property type="entry name" value="PURINE PERMEASE C1399.01C-RELATED"/>
    <property type="match status" value="1"/>
</dbReference>
<feature type="transmembrane region" description="Helical" evidence="7">
    <location>
        <begin position="283"/>
        <end position="302"/>
    </location>
</feature>
<dbReference type="GO" id="GO:0042907">
    <property type="term" value="F:xanthine transmembrane transporter activity"/>
    <property type="evidence" value="ECO:0007669"/>
    <property type="project" value="TreeGrafter"/>
</dbReference>
<feature type="non-terminal residue" evidence="8">
    <location>
        <position position="1"/>
    </location>
</feature>
<feature type="transmembrane region" description="Helical" evidence="7">
    <location>
        <begin position="251"/>
        <end position="271"/>
    </location>
</feature>
<evidence type="ECO:0000256" key="6">
    <source>
        <dbReference type="ARBA" id="ARBA00023136"/>
    </source>
</evidence>
<proteinExistence type="inferred from homology"/>
<reference evidence="8 9" key="1">
    <citation type="submission" date="2014-06" db="EMBL/GenBank/DDBJ databases">
        <title>Evolutionary Origins and Diversification of the Mycorrhizal Mutualists.</title>
        <authorList>
            <consortium name="DOE Joint Genome Institute"/>
            <consortium name="Mycorrhizal Genomics Consortium"/>
            <person name="Kohler A."/>
            <person name="Kuo A."/>
            <person name="Nagy L.G."/>
            <person name="Floudas D."/>
            <person name="Copeland A."/>
            <person name="Barry K.W."/>
            <person name="Cichocki N."/>
            <person name="Veneault-Fourrey C."/>
            <person name="LaButti K."/>
            <person name="Lindquist E.A."/>
            <person name="Lipzen A."/>
            <person name="Lundell T."/>
            <person name="Morin E."/>
            <person name="Murat C."/>
            <person name="Riley R."/>
            <person name="Ohm R."/>
            <person name="Sun H."/>
            <person name="Tunlid A."/>
            <person name="Henrissat B."/>
            <person name="Grigoriev I.V."/>
            <person name="Hibbett D.S."/>
            <person name="Martin F."/>
        </authorList>
    </citation>
    <scope>NUCLEOTIDE SEQUENCE [LARGE SCALE GENOMIC DNA]</scope>
    <source>
        <strain evidence="8 9">SS14</strain>
    </source>
</reference>
<evidence type="ECO:0000256" key="3">
    <source>
        <dbReference type="ARBA" id="ARBA00022448"/>
    </source>
</evidence>
<feature type="non-terminal residue" evidence="8">
    <location>
        <position position="313"/>
    </location>
</feature>
<evidence type="ECO:0000256" key="2">
    <source>
        <dbReference type="ARBA" id="ARBA00008821"/>
    </source>
</evidence>
<keyword evidence="6 7" id="KW-0472">Membrane</keyword>
<dbReference type="AlphaFoldDB" id="A0A0C9VGF5"/>
<evidence type="ECO:0000313" key="8">
    <source>
        <dbReference type="EMBL" id="KIJ40507.1"/>
    </source>
</evidence>
<feature type="transmembrane region" description="Helical" evidence="7">
    <location>
        <begin position="197"/>
        <end position="216"/>
    </location>
</feature>
<keyword evidence="4 7" id="KW-0812">Transmembrane</keyword>
<accession>A0A0C9VGF5</accession>
<name>A0A0C9VGF5_SPHS4</name>
<dbReference type="GO" id="GO:0000324">
    <property type="term" value="C:fungal-type vacuole"/>
    <property type="evidence" value="ECO:0007669"/>
    <property type="project" value="TreeGrafter"/>
</dbReference>
<feature type="transmembrane region" description="Helical" evidence="7">
    <location>
        <begin position="89"/>
        <end position="106"/>
    </location>
</feature>
<keyword evidence="5 7" id="KW-1133">Transmembrane helix</keyword>
<comment type="subcellular location">
    <subcellularLocation>
        <location evidence="1">Membrane</location>
        <topology evidence="1">Multi-pass membrane protein</topology>
    </subcellularLocation>
</comment>
<evidence type="ECO:0000256" key="4">
    <source>
        <dbReference type="ARBA" id="ARBA00022692"/>
    </source>
</evidence>
<dbReference type="Proteomes" id="UP000054279">
    <property type="component" value="Unassembled WGS sequence"/>
</dbReference>
<dbReference type="Pfam" id="PF00860">
    <property type="entry name" value="Xan_ur_permease"/>
    <property type="match status" value="1"/>
</dbReference>
<feature type="transmembrane region" description="Helical" evidence="7">
    <location>
        <begin position="168"/>
        <end position="190"/>
    </location>
</feature>
<dbReference type="OrthoDB" id="1641903at2759"/>
<keyword evidence="9" id="KW-1185">Reference proteome</keyword>